<dbReference type="InterPro" id="IPR045865">
    <property type="entry name" value="ACT-like_dom_sf"/>
</dbReference>
<evidence type="ECO:0000256" key="6">
    <source>
        <dbReference type="ARBA" id="ARBA00023239"/>
    </source>
</evidence>
<dbReference type="NCBIfam" id="NF008865">
    <property type="entry name" value="PRK11898.1"/>
    <property type="match status" value="1"/>
</dbReference>
<evidence type="ECO:0000313" key="12">
    <source>
        <dbReference type="Proteomes" id="UP000316213"/>
    </source>
</evidence>
<dbReference type="PANTHER" id="PTHR21022:SF19">
    <property type="entry name" value="PREPHENATE DEHYDRATASE-RELATED"/>
    <property type="match status" value="1"/>
</dbReference>
<feature type="domain" description="ACT" evidence="10">
    <location>
        <begin position="272"/>
        <end position="349"/>
    </location>
</feature>
<dbReference type="GO" id="GO:0004664">
    <property type="term" value="F:prephenate dehydratase activity"/>
    <property type="evidence" value="ECO:0007669"/>
    <property type="project" value="UniProtKB-EC"/>
</dbReference>
<dbReference type="Pfam" id="PF00800">
    <property type="entry name" value="PDT"/>
    <property type="match status" value="1"/>
</dbReference>
<name>A0A5C6ANA9_9BACT</name>
<dbReference type="AlphaFoldDB" id="A0A5C6ANA9"/>
<evidence type="ECO:0000256" key="5">
    <source>
        <dbReference type="ARBA" id="ARBA00023222"/>
    </source>
</evidence>
<evidence type="ECO:0000256" key="7">
    <source>
        <dbReference type="ARBA" id="ARBA00047848"/>
    </source>
</evidence>
<feature type="site" description="Essential for prephenate dehydratase activity" evidence="8">
    <location>
        <position position="253"/>
    </location>
</feature>
<comment type="caution">
    <text evidence="11">The sequence shown here is derived from an EMBL/GenBank/DDBJ whole genome shotgun (WGS) entry which is preliminary data.</text>
</comment>
<keyword evidence="12" id="KW-1185">Reference proteome</keyword>
<dbReference type="InterPro" id="IPR001086">
    <property type="entry name" value="Preph_deHydtase"/>
</dbReference>
<dbReference type="GO" id="GO:0005737">
    <property type="term" value="C:cytoplasm"/>
    <property type="evidence" value="ECO:0007669"/>
    <property type="project" value="TreeGrafter"/>
</dbReference>
<dbReference type="RefSeq" id="WP_146576817.1">
    <property type="nucleotide sequence ID" value="NZ_SJPM01000002.1"/>
</dbReference>
<evidence type="ECO:0000313" key="11">
    <source>
        <dbReference type="EMBL" id="TWU01533.1"/>
    </source>
</evidence>
<keyword evidence="5" id="KW-0584">Phenylalanine biosynthesis</keyword>
<dbReference type="UniPathway" id="UPA00121">
    <property type="reaction ID" value="UER00345"/>
</dbReference>
<dbReference type="PROSITE" id="PS51671">
    <property type="entry name" value="ACT"/>
    <property type="match status" value="1"/>
</dbReference>
<dbReference type="Gene3D" id="3.40.190.10">
    <property type="entry name" value="Periplasmic binding protein-like II"/>
    <property type="match status" value="2"/>
</dbReference>
<dbReference type="CDD" id="cd13630">
    <property type="entry name" value="PBP2_PDT_1"/>
    <property type="match status" value="1"/>
</dbReference>
<evidence type="ECO:0000259" key="9">
    <source>
        <dbReference type="PROSITE" id="PS51171"/>
    </source>
</evidence>
<gene>
    <name evidence="11" type="primary">pheA</name>
    <name evidence="11" type="ORF">Pla100_12680</name>
</gene>
<dbReference type="PANTHER" id="PTHR21022">
    <property type="entry name" value="PREPHENATE DEHYDRATASE P PROTEIN"/>
    <property type="match status" value="1"/>
</dbReference>
<sequence>MSIFQTIADIDRELLSLLEKRCQLVADELSVTDVSLPEAIRRTEAVIEAEAASRSLSQSTRRAILRHVVSACYQVARPSRVAFLGPVDSYSHLATIAYFGDCVEYSPVASIKAVFEAVAAGQENENGGCEFGVVPIENSTDGRVVDTLGRLAIGEVNLTGEVLMSIHHNLLSIGKLDEIIEVHSKPQALSQCRRWLADHLPEATLVETASTTAAAAAAAASPTIAAIASLPAATRYGLGVLEASIEDNRDNVTRFAVLGSQKPAPTGNDKTTLLFQVEHRPGALADVMGIFKQAQLNLTWIESFPQPGRPNEYFFVVEFPGHRDAANVSGAIETLVKETRQVRVLGSYPCGRRI</sequence>
<keyword evidence="3" id="KW-0028">Amino-acid biosynthesis</keyword>
<dbReference type="GO" id="GO:0009094">
    <property type="term" value="P:L-phenylalanine biosynthetic process"/>
    <property type="evidence" value="ECO:0007669"/>
    <property type="project" value="UniProtKB-UniPathway"/>
</dbReference>
<dbReference type="Pfam" id="PF01842">
    <property type="entry name" value="ACT"/>
    <property type="match status" value="1"/>
</dbReference>
<dbReference type="InterPro" id="IPR008242">
    <property type="entry name" value="Chor_mutase/pphenate_deHydtase"/>
</dbReference>
<dbReference type="OrthoDB" id="9802281at2"/>
<comment type="catalytic activity">
    <reaction evidence="7">
        <text>prephenate + H(+) = 3-phenylpyruvate + CO2 + H2O</text>
        <dbReference type="Rhea" id="RHEA:21648"/>
        <dbReference type="ChEBI" id="CHEBI:15377"/>
        <dbReference type="ChEBI" id="CHEBI:15378"/>
        <dbReference type="ChEBI" id="CHEBI:16526"/>
        <dbReference type="ChEBI" id="CHEBI:18005"/>
        <dbReference type="ChEBI" id="CHEBI:29934"/>
        <dbReference type="EC" id="4.2.1.51"/>
    </reaction>
</comment>
<evidence type="ECO:0000256" key="2">
    <source>
        <dbReference type="ARBA" id="ARBA00013147"/>
    </source>
</evidence>
<keyword evidence="6" id="KW-0456">Lyase</keyword>
<dbReference type="SUPFAM" id="SSF53850">
    <property type="entry name" value="Periplasmic binding protein-like II"/>
    <property type="match status" value="1"/>
</dbReference>
<dbReference type="CDD" id="cd04905">
    <property type="entry name" value="ACT_CM-PDT"/>
    <property type="match status" value="1"/>
</dbReference>
<evidence type="ECO:0000256" key="3">
    <source>
        <dbReference type="ARBA" id="ARBA00022605"/>
    </source>
</evidence>
<dbReference type="SUPFAM" id="SSF55021">
    <property type="entry name" value="ACT-like"/>
    <property type="match status" value="1"/>
</dbReference>
<evidence type="ECO:0000256" key="1">
    <source>
        <dbReference type="ARBA" id="ARBA00004741"/>
    </source>
</evidence>
<evidence type="ECO:0000256" key="8">
    <source>
        <dbReference type="PIRSR" id="PIRSR001500-2"/>
    </source>
</evidence>
<dbReference type="EMBL" id="SJPM01000002">
    <property type="protein sequence ID" value="TWU01533.1"/>
    <property type="molecule type" value="Genomic_DNA"/>
</dbReference>
<protein>
    <recommendedName>
        <fullName evidence="2">prephenate dehydratase</fullName>
        <ecNumber evidence="2">4.2.1.51</ecNumber>
    </recommendedName>
</protein>
<reference evidence="11 12" key="1">
    <citation type="submission" date="2019-02" db="EMBL/GenBank/DDBJ databases">
        <title>Deep-cultivation of Planctomycetes and their phenomic and genomic characterization uncovers novel biology.</title>
        <authorList>
            <person name="Wiegand S."/>
            <person name="Jogler M."/>
            <person name="Boedeker C."/>
            <person name="Pinto D."/>
            <person name="Vollmers J."/>
            <person name="Rivas-Marin E."/>
            <person name="Kohn T."/>
            <person name="Peeters S.H."/>
            <person name="Heuer A."/>
            <person name="Rast P."/>
            <person name="Oberbeckmann S."/>
            <person name="Bunk B."/>
            <person name="Jeske O."/>
            <person name="Meyerdierks A."/>
            <person name="Storesund J.E."/>
            <person name="Kallscheuer N."/>
            <person name="Luecker S."/>
            <person name="Lage O.M."/>
            <person name="Pohl T."/>
            <person name="Merkel B.J."/>
            <person name="Hornburger P."/>
            <person name="Mueller R.-W."/>
            <person name="Bruemmer F."/>
            <person name="Labrenz M."/>
            <person name="Spormann A.M."/>
            <person name="Op Den Camp H."/>
            <person name="Overmann J."/>
            <person name="Amann R."/>
            <person name="Jetten M.S.M."/>
            <person name="Mascher T."/>
            <person name="Medema M.H."/>
            <person name="Devos D.P."/>
            <person name="Kaster A.-K."/>
            <person name="Ovreas L."/>
            <person name="Rohde M."/>
            <person name="Galperin M.Y."/>
            <person name="Jogler C."/>
        </authorList>
    </citation>
    <scope>NUCLEOTIDE SEQUENCE [LARGE SCALE GENOMIC DNA]</scope>
    <source>
        <strain evidence="11 12">Pla100</strain>
    </source>
</reference>
<dbReference type="Gene3D" id="3.30.70.260">
    <property type="match status" value="1"/>
</dbReference>
<dbReference type="InterPro" id="IPR002912">
    <property type="entry name" value="ACT_dom"/>
</dbReference>
<feature type="domain" description="Prephenate dehydratase" evidence="9">
    <location>
        <begin position="80"/>
        <end position="260"/>
    </location>
</feature>
<evidence type="ECO:0000256" key="4">
    <source>
        <dbReference type="ARBA" id="ARBA00023141"/>
    </source>
</evidence>
<dbReference type="PIRSF" id="PIRSF001500">
    <property type="entry name" value="Chor_mut_pdt_Ppr"/>
    <property type="match status" value="1"/>
</dbReference>
<organism evidence="11 12">
    <name type="scientific">Neorhodopirellula pilleata</name>
    <dbReference type="NCBI Taxonomy" id="2714738"/>
    <lineage>
        <taxon>Bacteria</taxon>
        <taxon>Pseudomonadati</taxon>
        <taxon>Planctomycetota</taxon>
        <taxon>Planctomycetia</taxon>
        <taxon>Pirellulales</taxon>
        <taxon>Pirellulaceae</taxon>
        <taxon>Neorhodopirellula</taxon>
    </lineage>
</organism>
<evidence type="ECO:0000259" key="10">
    <source>
        <dbReference type="PROSITE" id="PS51671"/>
    </source>
</evidence>
<accession>A0A5C6ANA9</accession>
<dbReference type="EC" id="4.2.1.51" evidence="2"/>
<dbReference type="PROSITE" id="PS51171">
    <property type="entry name" value="PREPHENATE_DEHYDR_3"/>
    <property type="match status" value="1"/>
</dbReference>
<comment type="pathway">
    <text evidence="1">Amino-acid biosynthesis; L-phenylalanine biosynthesis; phenylpyruvate from prephenate: step 1/1.</text>
</comment>
<proteinExistence type="predicted"/>
<keyword evidence="4" id="KW-0057">Aromatic amino acid biosynthesis</keyword>
<dbReference type="Proteomes" id="UP000316213">
    <property type="component" value="Unassembled WGS sequence"/>
</dbReference>